<dbReference type="GO" id="GO:0009055">
    <property type="term" value="F:electron transfer activity"/>
    <property type="evidence" value="ECO:0007669"/>
    <property type="project" value="UniProtKB-UniRule"/>
</dbReference>
<feature type="domain" description="Flavodoxin-like fold" evidence="7">
    <location>
        <begin position="3"/>
        <end position="200"/>
    </location>
</feature>
<keyword evidence="9" id="KW-1185">Reference proteome</keyword>
<evidence type="ECO:0000256" key="6">
    <source>
        <dbReference type="HAMAP-Rule" id="MF_01216"/>
    </source>
</evidence>
<accession>A0A9X2YU04</accession>
<comment type="caution">
    <text evidence="8">The sequence shown here is derived from an EMBL/GenBank/DDBJ whole genome shotgun (WGS) entry which is preliminary data.</text>
</comment>
<dbReference type="InterPro" id="IPR023048">
    <property type="entry name" value="NADH:quinone_OxRdtase_FMN_depd"/>
</dbReference>
<comment type="cofactor">
    <cofactor evidence="6">
        <name>FMN</name>
        <dbReference type="ChEBI" id="CHEBI:58210"/>
    </cofactor>
    <text evidence="6">Binds 1 FMN per subunit.</text>
</comment>
<dbReference type="Gene3D" id="3.40.50.360">
    <property type="match status" value="1"/>
</dbReference>
<dbReference type="GO" id="GO:0010181">
    <property type="term" value="F:FMN binding"/>
    <property type="evidence" value="ECO:0007669"/>
    <property type="project" value="UniProtKB-UniRule"/>
</dbReference>
<protein>
    <recommendedName>
        <fullName evidence="6">FMN dependent NADH:quinone oxidoreductase</fullName>
        <ecNumber evidence="6">1.6.5.-</ecNumber>
    </recommendedName>
    <alternativeName>
        <fullName evidence="6">Azo-dye reductase</fullName>
    </alternativeName>
    <alternativeName>
        <fullName evidence="6">FMN-dependent NADH-azo compound oxidoreductase</fullName>
    </alternativeName>
    <alternativeName>
        <fullName evidence="6">FMN-dependent NADH-azoreductase</fullName>
        <ecNumber evidence="6">1.7.1.17</ecNumber>
    </alternativeName>
</protein>
<keyword evidence="2 6" id="KW-0288">FMN</keyword>
<gene>
    <name evidence="6" type="primary">azoR</name>
    <name evidence="8" type="ORF">OIU83_05945</name>
</gene>
<comment type="subunit">
    <text evidence="6">Homodimer.</text>
</comment>
<dbReference type="EC" id="1.6.5.-" evidence="6"/>
<dbReference type="RefSeq" id="WP_264205357.1">
    <property type="nucleotide sequence ID" value="NZ_JAOZEW010000004.1"/>
</dbReference>
<comment type="caution">
    <text evidence="6">Lacks conserved residue(s) required for the propagation of feature annotation.</text>
</comment>
<keyword evidence="4 6" id="KW-0520">NAD</keyword>
<dbReference type="PANTHER" id="PTHR43741:SF4">
    <property type="entry name" value="FMN-DEPENDENT NADH:QUINONE OXIDOREDUCTASE"/>
    <property type="match status" value="1"/>
</dbReference>
<comment type="function">
    <text evidence="6">Quinone reductase that provides resistance to thiol-specific stress caused by electrophilic quinones.</text>
</comment>
<dbReference type="Pfam" id="PF02525">
    <property type="entry name" value="Flavodoxin_2"/>
    <property type="match status" value="1"/>
</dbReference>
<dbReference type="SUPFAM" id="SSF52218">
    <property type="entry name" value="Flavoproteins"/>
    <property type="match status" value="1"/>
</dbReference>
<comment type="similarity">
    <text evidence="6">Belongs to the azoreductase type 1 family.</text>
</comment>
<evidence type="ECO:0000313" key="9">
    <source>
        <dbReference type="Proteomes" id="UP001151079"/>
    </source>
</evidence>
<evidence type="ECO:0000256" key="4">
    <source>
        <dbReference type="ARBA" id="ARBA00023027"/>
    </source>
</evidence>
<dbReference type="GO" id="GO:0016652">
    <property type="term" value="F:oxidoreductase activity, acting on NAD(P)H as acceptor"/>
    <property type="evidence" value="ECO:0007669"/>
    <property type="project" value="UniProtKB-UniRule"/>
</dbReference>
<evidence type="ECO:0000259" key="7">
    <source>
        <dbReference type="Pfam" id="PF02525"/>
    </source>
</evidence>
<comment type="catalytic activity">
    <reaction evidence="5">
        <text>N,N-dimethyl-1,4-phenylenediamine + anthranilate + 2 NAD(+) = 2-(4-dimethylaminophenyl)diazenylbenzoate + 2 NADH + 2 H(+)</text>
        <dbReference type="Rhea" id="RHEA:55872"/>
        <dbReference type="ChEBI" id="CHEBI:15378"/>
        <dbReference type="ChEBI" id="CHEBI:15783"/>
        <dbReference type="ChEBI" id="CHEBI:16567"/>
        <dbReference type="ChEBI" id="CHEBI:57540"/>
        <dbReference type="ChEBI" id="CHEBI:57945"/>
        <dbReference type="ChEBI" id="CHEBI:71579"/>
        <dbReference type="EC" id="1.7.1.17"/>
    </reaction>
    <physiologicalReaction direction="right-to-left" evidence="5">
        <dbReference type="Rhea" id="RHEA:55874"/>
    </physiologicalReaction>
</comment>
<dbReference type="InterPro" id="IPR029039">
    <property type="entry name" value="Flavoprotein-like_sf"/>
</dbReference>
<dbReference type="GO" id="GO:0016655">
    <property type="term" value="F:oxidoreductase activity, acting on NAD(P)H, quinone or similar compound as acceptor"/>
    <property type="evidence" value="ECO:0007669"/>
    <property type="project" value="InterPro"/>
</dbReference>
<dbReference type="InterPro" id="IPR003680">
    <property type="entry name" value="Flavodoxin_fold"/>
</dbReference>
<dbReference type="InterPro" id="IPR050104">
    <property type="entry name" value="FMN-dep_NADH:Q_OxRdtase_AzoR1"/>
</dbReference>
<dbReference type="PANTHER" id="PTHR43741">
    <property type="entry name" value="FMN-DEPENDENT NADH-AZOREDUCTASE 1"/>
    <property type="match status" value="1"/>
</dbReference>
<proteinExistence type="inferred from homology"/>
<dbReference type="EC" id="1.7.1.17" evidence="6"/>
<evidence type="ECO:0000256" key="2">
    <source>
        <dbReference type="ARBA" id="ARBA00022643"/>
    </source>
</evidence>
<comment type="catalytic activity">
    <reaction evidence="6">
        <text>2 a quinone + NADH + H(+) = 2 a 1,4-benzosemiquinone + NAD(+)</text>
        <dbReference type="Rhea" id="RHEA:65952"/>
        <dbReference type="ChEBI" id="CHEBI:15378"/>
        <dbReference type="ChEBI" id="CHEBI:57540"/>
        <dbReference type="ChEBI" id="CHEBI:57945"/>
        <dbReference type="ChEBI" id="CHEBI:132124"/>
        <dbReference type="ChEBI" id="CHEBI:134225"/>
    </reaction>
</comment>
<dbReference type="HAMAP" id="MF_01216">
    <property type="entry name" value="Azoreductase_type1"/>
    <property type="match status" value="1"/>
</dbReference>
<evidence type="ECO:0000256" key="3">
    <source>
        <dbReference type="ARBA" id="ARBA00023002"/>
    </source>
</evidence>
<evidence type="ECO:0000256" key="1">
    <source>
        <dbReference type="ARBA" id="ARBA00022630"/>
    </source>
</evidence>
<dbReference type="AlphaFoldDB" id="A0A9X2YU04"/>
<dbReference type="Proteomes" id="UP001151079">
    <property type="component" value="Unassembled WGS sequence"/>
</dbReference>
<reference evidence="8" key="1">
    <citation type="submission" date="2022-10" db="EMBL/GenBank/DDBJ databases">
        <title>Two novel species of Flavobacterium.</title>
        <authorList>
            <person name="Liu Q."/>
            <person name="Xin Y.-H."/>
        </authorList>
    </citation>
    <scope>NUCLEOTIDE SEQUENCE</scope>
    <source>
        <strain evidence="8">LS1R49</strain>
    </source>
</reference>
<comment type="function">
    <text evidence="6">Also exhibits azoreductase activity. Catalyzes the reductive cleavage of the azo bond in aromatic azo compounds to the corresponding amines.</text>
</comment>
<keyword evidence="1 6" id="KW-0285">Flavoprotein</keyword>
<name>A0A9X2YU04_9FLAO</name>
<dbReference type="EMBL" id="JAOZEW010000004">
    <property type="protein sequence ID" value="MCV9927183.1"/>
    <property type="molecule type" value="Genomic_DNA"/>
</dbReference>
<evidence type="ECO:0000256" key="5">
    <source>
        <dbReference type="ARBA" id="ARBA00048542"/>
    </source>
</evidence>
<feature type="binding site" evidence="6">
    <location>
        <position position="11"/>
    </location>
    <ligand>
        <name>FMN</name>
        <dbReference type="ChEBI" id="CHEBI:58210"/>
    </ligand>
</feature>
<organism evidence="8 9">
    <name type="scientific">Flavobacterium shii</name>
    <dbReference type="NCBI Taxonomy" id="2987687"/>
    <lineage>
        <taxon>Bacteria</taxon>
        <taxon>Pseudomonadati</taxon>
        <taxon>Bacteroidota</taxon>
        <taxon>Flavobacteriia</taxon>
        <taxon>Flavobacteriales</taxon>
        <taxon>Flavobacteriaceae</taxon>
        <taxon>Flavobacterium</taxon>
    </lineage>
</organism>
<evidence type="ECO:0000313" key="8">
    <source>
        <dbReference type="EMBL" id="MCV9927183.1"/>
    </source>
</evidence>
<sequence>MSKKILNIVTSINGENSFTIKLSNAIIDKLTAVYPDSTIHTRDLTQNPLPHLEKAHYTSFNTPKETRTDTLHEAVKNSDEAVKELMEADIIIIGVPIYNFSVPSTLKSWVDHIARPGVTFTYANGYPEGLVVNKQVYLALASGAIYSEGPMKIYDFADSYLRSILGFIGLTDITTFRVEGIKMPEITETAFPKAQNAVAEFAF</sequence>
<keyword evidence="3 6" id="KW-0560">Oxidoreductase</keyword>